<dbReference type="GO" id="GO:0005829">
    <property type="term" value="C:cytosol"/>
    <property type="evidence" value="ECO:0007669"/>
    <property type="project" value="TreeGrafter"/>
</dbReference>
<dbReference type="InterPro" id="IPR027417">
    <property type="entry name" value="P-loop_NTPase"/>
</dbReference>
<reference evidence="4" key="1">
    <citation type="submission" date="2020-04" db="EMBL/GenBank/DDBJ databases">
        <title>Deep metagenomics examines the oral microbiome during advanced dental caries in children, revealing novel taxa and co-occurrences with host molecules.</title>
        <authorList>
            <person name="Baker J.L."/>
            <person name="Morton J.T."/>
            <person name="Dinis M."/>
            <person name="Alvarez R."/>
            <person name="Tran N.C."/>
            <person name="Knight R."/>
            <person name="Edlund A."/>
        </authorList>
    </citation>
    <scope>NUCLEOTIDE SEQUENCE</scope>
    <source>
        <strain evidence="4">JCVI_32_bin.24</strain>
    </source>
</reference>
<dbReference type="InterPro" id="IPR002586">
    <property type="entry name" value="CobQ/CobB/MinD/ParA_Nub-bd_dom"/>
</dbReference>
<gene>
    <name evidence="4" type="ORF">HXL68_09760</name>
</gene>
<dbReference type="EMBL" id="JABZMI010000184">
    <property type="protein sequence ID" value="MBF1165317.1"/>
    <property type="molecule type" value="Genomic_DNA"/>
</dbReference>
<dbReference type="GO" id="GO:0009898">
    <property type="term" value="C:cytoplasmic side of plasma membrane"/>
    <property type="evidence" value="ECO:0007669"/>
    <property type="project" value="TreeGrafter"/>
</dbReference>
<feature type="domain" description="CobQ/CobB/MinD/ParA nucleotide binding" evidence="3">
    <location>
        <begin position="26"/>
        <end position="242"/>
    </location>
</feature>
<dbReference type="PANTHER" id="PTHR43384">
    <property type="entry name" value="SEPTUM SITE-DETERMINING PROTEIN MIND HOMOLOG, CHLOROPLASTIC-RELATED"/>
    <property type="match status" value="1"/>
</dbReference>
<dbReference type="PANTHER" id="PTHR43384:SF4">
    <property type="entry name" value="CELLULOSE BIOSYNTHESIS PROTEIN BCSQ-RELATED"/>
    <property type="match status" value="1"/>
</dbReference>
<keyword evidence="1" id="KW-0547">Nucleotide-binding</keyword>
<evidence type="ECO:0000313" key="5">
    <source>
        <dbReference type="Proteomes" id="UP000718593"/>
    </source>
</evidence>
<name>A0A930G1X6_9RHOO</name>
<comment type="caution">
    <text evidence="4">The sequence shown here is derived from an EMBL/GenBank/DDBJ whole genome shotgun (WGS) entry which is preliminary data.</text>
</comment>
<proteinExistence type="predicted"/>
<sequence length="296" mass="31826">MADFRVDQAAGLRRLLGGGQQLQVVTFVAGCEGVGRSVAVANIGVAMARLGKEVLIIDEHPPGDDIATTFGLVARGDLLNVVQRETALSLVLLQPMRGLRVLPAARAVKKLGRLSLHQQQTLLDAMSGLDRPVDVILVDASMAHPHGFSPFGLAAQEAVVVLSGSSASITEAYALIKKVSHAFARKHFRILVNKVRSQPDARSIYENIAQVAAQRGIARLDYAGAVPLDESLRQAVQLGRPVLLQAPDSPSAAAFRDIASDMLYWQRSDSEAAGVEQFMQQLLHLSQRITPHALRA</sequence>
<dbReference type="SUPFAM" id="SSF52540">
    <property type="entry name" value="P-loop containing nucleoside triphosphate hydrolases"/>
    <property type="match status" value="1"/>
</dbReference>
<evidence type="ECO:0000313" key="4">
    <source>
        <dbReference type="EMBL" id="MBF1165317.1"/>
    </source>
</evidence>
<dbReference type="Gene3D" id="3.40.50.300">
    <property type="entry name" value="P-loop containing nucleotide triphosphate hydrolases"/>
    <property type="match status" value="1"/>
</dbReference>
<keyword evidence="2" id="KW-0067">ATP-binding</keyword>
<dbReference type="Pfam" id="PF01656">
    <property type="entry name" value="CbiA"/>
    <property type="match status" value="1"/>
</dbReference>
<organism evidence="4 5">
    <name type="scientific">Dechloromonas agitata</name>
    <dbReference type="NCBI Taxonomy" id="73030"/>
    <lineage>
        <taxon>Bacteria</taxon>
        <taxon>Pseudomonadati</taxon>
        <taxon>Pseudomonadota</taxon>
        <taxon>Betaproteobacteria</taxon>
        <taxon>Rhodocyclales</taxon>
        <taxon>Azonexaceae</taxon>
        <taxon>Dechloromonas</taxon>
    </lineage>
</organism>
<dbReference type="GO" id="GO:0005524">
    <property type="term" value="F:ATP binding"/>
    <property type="evidence" value="ECO:0007669"/>
    <property type="project" value="UniProtKB-KW"/>
</dbReference>
<evidence type="ECO:0000259" key="3">
    <source>
        <dbReference type="Pfam" id="PF01656"/>
    </source>
</evidence>
<evidence type="ECO:0000256" key="2">
    <source>
        <dbReference type="ARBA" id="ARBA00022840"/>
    </source>
</evidence>
<dbReference type="GO" id="GO:0051782">
    <property type="term" value="P:negative regulation of cell division"/>
    <property type="evidence" value="ECO:0007669"/>
    <property type="project" value="TreeGrafter"/>
</dbReference>
<accession>A0A930G1X6</accession>
<dbReference type="GO" id="GO:0016887">
    <property type="term" value="F:ATP hydrolysis activity"/>
    <property type="evidence" value="ECO:0007669"/>
    <property type="project" value="TreeGrafter"/>
</dbReference>
<dbReference type="InterPro" id="IPR050625">
    <property type="entry name" value="ParA/MinD_ATPase"/>
</dbReference>
<protein>
    <submittedName>
        <fullName evidence="4">MinD/ParA family protein</fullName>
    </submittedName>
</protein>
<dbReference type="AlphaFoldDB" id="A0A930G1X6"/>
<dbReference type="PROSITE" id="PS51257">
    <property type="entry name" value="PROKAR_LIPOPROTEIN"/>
    <property type="match status" value="1"/>
</dbReference>
<evidence type="ECO:0000256" key="1">
    <source>
        <dbReference type="ARBA" id="ARBA00022741"/>
    </source>
</evidence>
<dbReference type="Proteomes" id="UP000718593">
    <property type="component" value="Unassembled WGS sequence"/>
</dbReference>